<evidence type="ECO:0000313" key="1">
    <source>
        <dbReference type="EMBL" id="GAH42491.1"/>
    </source>
</evidence>
<comment type="caution">
    <text evidence="1">The sequence shown here is derived from an EMBL/GenBank/DDBJ whole genome shotgun (WGS) entry which is preliminary data.</text>
</comment>
<organism evidence="1">
    <name type="scientific">marine sediment metagenome</name>
    <dbReference type="NCBI Taxonomy" id="412755"/>
    <lineage>
        <taxon>unclassified sequences</taxon>
        <taxon>metagenomes</taxon>
        <taxon>ecological metagenomes</taxon>
    </lineage>
</organism>
<sequence>MSHRPNKPKRPRRQRSASAVAVLPPTSRFRDVPSSWRPLTRSEYADLAASFATDGVGPCGCCGAPLTLVSAHWTARGGRTRVACPTPGCPAHPPGWDGHTVA</sequence>
<proteinExistence type="predicted"/>
<reference evidence="1" key="1">
    <citation type="journal article" date="2014" name="Front. Microbiol.">
        <title>High frequency of phylogenetically diverse reductive dehalogenase-homologous genes in deep subseafloor sedimentary metagenomes.</title>
        <authorList>
            <person name="Kawai M."/>
            <person name="Futagami T."/>
            <person name="Toyoda A."/>
            <person name="Takaki Y."/>
            <person name="Nishi S."/>
            <person name="Hori S."/>
            <person name="Arai W."/>
            <person name="Tsubouchi T."/>
            <person name="Morono Y."/>
            <person name="Uchiyama I."/>
            <person name="Ito T."/>
            <person name="Fujiyama A."/>
            <person name="Inagaki F."/>
            <person name="Takami H."/>
        </authorList>
    </citation>
    <scope>NUCLEOTIDE SEQUENCE</scope>
    <source>
        <strain evidence="1">Expedition CK06-06</strain>
    </source>
</reference>
<protein>
    <submittedName>
        <fullName evidence="1">Uncharacterized protein</fullName>
    </submittedName>
</protein>
<accession>X1FA50</accession>
<dbReference type="EMBL" id="BARU01011205">
    <property type="protein sequence ID" value="GAH42491.1"/>
    <property type="molecule type" value="Genomic_DNA"/>
</dbReference>
<name>X1FA50_9ZZZZ</name>
<gene>
    <name evidence="1" type="ORF">S03H2_21113</name>
</gene>
<dbReference type="AlphaFoldDB" id="X1FA50"/>